<name>S7XRN8_SPRLO</name>
<dbReference type="OrthoDB" id="76105at2759"/>
<dbReference type="EMBL" id="ATCN01000669">
    <property type="protein sequence ID" value="EPR78608.1"/>
    <property type="molecule type" value="Genomic_DNA"/>
</dbReference>
<comment type="caution">
    <text evidence="7">The sequence shown here is derived from an EMBL/GenBank/DDBJ whole genome shotgun (WGS) entry which is preliminary data.</text>
</comment>
<dbReference type="HOGENOM" id="CLU_081098_1_0_1"/>
<dbReference type="InterPro" id="IPR006984">
    <property type="entry name" value="Fcf1/UTP23"/>
</dbReference>
<evidence type="ECO:0000256" key="5">
    <source>
        <dbReference type="ARBA" id="ARBA00024026"/>
    </source>
</evidence>
<dbReference type="InterPro" id="IPR029060">
    <property type="entry name" value="PIN-like_dom_sf"/>
</dbReference>
<evidence type="ECO:0000256" key="4">
    <source>
        <dbReference type="ARBA" id="ARBA00023242"/>
    </source>
</evidence>
<dbReference type="Pfam" id="PF04900">
    <property type="entry name" value="Fcf1"/>
    <property type="match status" value="1"/>
</dbReference>
<protein>
    <submittedName>
        <fullName evidence="7">FCF1 family protein</fullName>
    </submittedName>
</protein>
<dbReference type="InterPro" id="IPR002716">
    <property type="entry name" value="PIN_dom"/>
</dbReference>
<reference evidence="8" key="1">
    <citation type="journal article" date="2013" name="PLoS Genet.">
        <title>The genome of Spraguea lophii and the basis of host-microsporidian interactions.</title>
        <authorList>
            <person name="Campbell S.E."/>
            <person name="Williams T.A."/>
            <person name="Yousuf A."/>
            <person name="Soanes D.M."/>
            <person name="Paszkiewicz K.H."/>
            <person name="Williams B.A.P."/>
        </authorList>
    </citation>
    <scope>NUCLEOTIDE SEQUENCE [LARGE SCALE GENOMIC DNA]</scope>
    <source>
        <strain evidence="8">42_110</strain>
    </source>
</reference>
<dbReference type="FunCoup" id="S7XRN8">
    <property type="interactions" value="276"/>
</dbReference>
<accession>S7XRN8</accession>
<keyword evidence="3" id="KW-0698">rRNA processing</keyword>
<keyword evidence="2" id="KW-0690">Ribosome biogenesis</keyword>
<dbReference type="Proteomes" id="UP000014978">
    <property type="component" value="Unassembled WGS sequence"/>
</dbReference>
<dbReference type="STRING" id="1358809.S7XRN8"/>
<dbReference type="GO" id="GO:0032040">
    <property type="term" value="C:small-subunit processome"/>
    <property type="evidence" value="ECO:0007669"/>
    <property type="project" value="InterPro"/>
</dbReference>
<proteinExistence type="inferred from homology"/>
<evidence type="ECO:0000256" key="1">
    <source>
        <dbReference type="ARBA" id="ARBA00004604"/>
    </source>
</evidence>
<dbReference type="InParanoid" id="S7XRN8"/>
<keyword evidence="8" id="KW-1185">Reference proteome</keyword>
<sequence length="174" mass="20291">MKIGRKKFAKIKKVINRFKKEPKPKEEIVNIDPNFNDYFAINESLKPPYNVILDTNFICHSISRRMDIETELMRCLYGNVKIWITECVFGELEKLGIKYKAAVAAVRNIKHHVLICDHKGIYADDCIVNRISVHKCYIIATCDTELKNRIRKVPGIPILYVKGRKYDIERLPVL</sequence>
<dbReference type="PANTHER" id="PTHR12416">
    <property type="entry name" value="RRNA-PROCESSING PROTEIN UTP23 HOMOLOG"/>
    <property type="match status" value="1"/>
</dbReference>
<comment type="subcellular location">
    <subcellularLocation>
        <location evidence="1">Nucleus</location>
        <location evidence="1">Nucleolus</location>
    </subcellularLocation>
</comment>
<dbReference type="SUPFAM" id="SSF88723">
    <property type="entry name" value="PIN domain-like"/>
    <property type="match status" value="1"/>
</dbReference>
<dbReference type="VEuPathDB" id="MicrosporidiaDB:SLOPH_364"/>
<evidence type="ECO:0000259" key="6">
    <source>
        <dbReference type="SMART" id="SM00670"/>
    </source>
</evidence>
<dbReference type="OMA" id="PECVFAE"/>
<dbReference type="InterPro" id="IPR037503">
    <property type="entry name" value="Fcf1_PIN"/>
</dbReference>
<dbReference type="SMART" id="SM00670">
    <property type="entry name" value="PINc"/>
    <property type="match status" value="1"/>
</dbReference>
<evidence type="ECO:0000256" key="3">
    <source>
        <dbReference type="ARBA" id="ARBA00022552"/>
    </source>
</evidence>
<evidence type="ECO:0000313" key="8">
    <source>
        <dbReference type="Proteomes" id="UP000014978"/>
    </source>
</evidence>
<dbReference type="GO" id="GO:0004540">
    <property type="term" value="F:RNA nuclease activity"/>
    <property type="evidence" value="ECO:0007669"/>
    <property type="project" value="UniProtKB-ARBA"/>
</dbReference>
<organism evidence="7 8">
    <name type="scientific">Spraguea lophii (strain 42_110)</name>
    <name type="common">Microsporidian parasite</name>
    <dbReference type="NCBI Taxonomy" id="1358809"/>
    <lineage>
        <taxon>Eukaryota</taxon>
        <taxon>Fungi</taxon>
        <taxon>Fungi incertae sedis</taxon>
        <taxon>Microsporidia</taxon>
        <taxon>Spragueidae</taxon>
        <taxon>Spraguea</taxon>
    </lineage>
</organism>
<gene>
    <name evidence="7" type="ORF">SLOPH_364</name>
</gene>
<comment type="similarity">
    <text evidence="5">Belongs to the UTP23/FCF1 family. FCF1 subfamily.</text>
</comment>
<dbReference type="GO" id="GO:0006364">
    <property type="term" value="P:rRNA processing"/>
    <property type="evidence" value="ECO:0007669"/>
    <property type="project" value="UniProtKB-KW"/>
</dbReference>
<dbReference type="CDD" id="cd09864">
    <property type="entry name" value="PIN_Fcf1-like"/>
    <property type="match status" value="1"/>
</dbReference>
<evidence type="ECO:0000256" key="2">
    <source>
        <dbReference type="ARBA" id="ARBA00022517"/>
    </source>
</evidence>
<dbReference type="Gene3D" id="3.40.50.1010">
    <property type="entry name" value="5'-nuclease"/>
    <property type="match status" value="1"/>
</dbReference>
<evidence type="ECO:0000313" key="7">
    <source>
        <dbReference type="EMBL" id="EPR78608.1"/>
    </source>
</evidence>
<keyword evidence="4" id="KW-0539">Nucleus</keyword>
<feature type="domain" description="PIN" evidence="6">
    <location>
        <begin position="49"/>
        <end position="148"/>
    </location>
</feature>
<dbReference type="AlphaFoldDB" id="S7XRN8"/>